<comment type="caution">
    <text evidence="1">The sequence shown here is derived from an EMBL/GenBank/DDBJ whole genome shotgun (WGS) entry which is preliminary data.</text>
</comment>
<proteinExistence type="predicted"/>
<name>A0A5B7DHK8_PORTR</name>
<protein>
    <submittedName>
        <fullName evidence="1">Uncharacterized protein</fullName>
    </submittedName>
</protein>
<reference evidence="1 2" key="1">
    <citation type="submission" date="2019-05" db="EMBL/GenBank/DDBJ databases">
        <title>Another draft genome of Portunus trituberculatus and its Hox gene families provides insights of decapod evolution.</title>
        <authorList>
            <person name="Jeong J.-H."/>
            <person name="Song I."/>
            <person name="Kim S."/>
            <person name="Choi T."/>
            <person name="Kim D."/>
            <person name="Ryu S."/>
            <person name="Kim W."/>
        </authorList>
    </citation>
    <scope>NUCLEOTIDE SEQUENCE [LARGE SCALE GENOMIC DNA]</scope>
    <source>
        <tissue evidence="1">Muscle</tissue>
    </source>
</reference>
<sequence length="83" mass="9670">MPYRNRFLGRVEPSEPVPEPVPRGISRARLVNTEYQSRNRQRTAWLIPGALVVPRLVFISPRNRYRNRFLGGISRAQLVNTRV</sequence>
<dbReference type="AlphaFoldDB" id="A0A5B7DHK8"/>
<evidence type="ECO:0000313" key="2">
    <source>
        <dbReference type="Proteomes" id="UP000324222"/>
    </source>
</evidence>
<keyword evidence="2" id="KW-1185">Reference proteome</keyword>
<dbReference type="Proteomes" id="UP000324222">
    <property type="component" value="Unassembled WGS sequence"/>
</dbReference>
<organism evidence="1 2">
    <name type="scientific">Portunus trituberculatus</name>
    <name type="common">Swimming crab</name>
    <name type="synonym">Neptunus trituberculatus</name>
    <dbReference type="NCBI Taxonomy" id="210409"/>
    <lineage>
        <taxon>Eukaryota</taxon>
        <taxon>Metazoa</taxon>
        <taxon>Ecdysozoa</taxon>
        <taxon>Arthropoda</taxon>
        <taxon>Crustacea</taxon>
        <taxon>Multicrustacea</taxon>
        <taxon>Malacostraca</taxon>
        <taxon>Eumalacostraca</taxon>
        <taxon>Eucarida</taxon>
        <taxon>Decapoda</taxon>
        <taxon>Pleocyemata</taxon>
        <taxon>Brachyura</taxon>
        <taxon>Eubrachyura</taxon>
        <taxon>Portunoidea</taxon>
        <taxon>Portunidae</taxon>
        <taxon>Portuninae</taxon>
        <taxon>Portunus</taxon>
    </lineage>
</organism>
<evidence type="ECO:0000313" key="1">
    <source>
        <dbReference type="EMBL" id="MPC20585.1"/>
    </source>
</evidence>
<dbReference type="EMBL" id="VSRR010000887">
    <property type="protein sequence ID" value="MPC20585.1"/>
    <property type="molecule type" value="Genomic_DNA"/>
</dbReference>
<accession>A0A5B7DHK8</accession>
<gene>
    <name evidence="1" type="ORF">E2C01_013537</name>
</gene>